<sequence>MANNVSIRCNYHHGYKRSYWNSYHYKTTTNLQRMSTQVDDNCLYSDLKIMISVGLATIASSTYDCRKVIYGEKTLRVLCIGHESGSLPLFLPTKEQRRRPGSRGIDQRPGSRGADQGAEAPTSDQGVEAPTREQRREGEASARGRPGSSPTREKRR</sequence>
<gene>
    <name evidence="2" type="ORF">Syun_014036</name>
</gene>
<keyword evidence="3" id="KW-1185">Reference proteome</keyword>
<evidence type="ECO:0000256" key="1">
    <source>
        <dbReference type="SAM" id="MobiDB-lite"/>
    </source>
</evidence>
<protein>
    <submittedName>
        <fullName evidence="2">Uncharacterized protein</fullName>
    </submittedName>
</protein>
<organism evidence="2 3">
    <name type="scientific">Stephania yunnanensis</name>
    <dbReference type="NCBI Taxonomy" id="152371"/>
    <lineage>
        <taxon>Eukaryota</taxon>
        <taxon>Viridiplantae</taxon>
        <taxon>Streptophyta</taxon>
        <taxon>Embryophyta</taxon>
        <taxon>Tracheophyta</taxon>
        <taxon>Spermatophyta</taxon>
        <taxon>Magnoliopsida</taxon>
        <taxon>Ranunculales</taxon>
        <taxon>Menispermaceae</taxon>
        <taxon>Menispermoideae</taxon>
        <taxon>Cissampelideae</taxon>
        <taxon>Stephania</taxon>
    </lineage>
</organism>
<evidence type="ECO:0000313" key="3">
    <source>
        <dbReference type="Proteomes" id="UP001420932"/>
    </source>
</evidence>
<dbReference type="AlphaFoldDB" id="A0AAP0JIJ1"/>
<name>A0AAP0JIJ1_9MAGN</name>
<comment type="caution">
    <text evidence="2">The sequence shown here is derived from an EMBL/GenBank/DDBJ whole genome shotgun (WGS) entry which is preliminary data.</text>
</comment>
<accession>A0AAP0JIJ1</accession>
<proteinExistence type="predicted"/>
<evidence type="ECO:0000313" key="2">
    <source>
        <dbReference type="EMBL" id="KAK9134706.1"/>
    </source>
</evidence>
<dbReference type="Proteomes" id="UP001420932">
    <property type="component" value="Unassembled WGS sequence"/>
</dbReference>
<feature type="region of interest" description="Disordered" evidence="1">
    <location>
        <begin position="86"/>
        <end position="156"/>
    </location>
</feature>
<reference evidence="2 3" key="1">
    <citation type="submission" date="2024-01" db="EMBL/GenBank/DDBJ databases">
        <title>Genome assemblies of Stephania.</title>
        <authorList>
            <person name="Yang L."/>
        </authorList>
    </citation>
    <scope>NUCLEOTIDE SEQUENCE [LARGE SCALE GENOMIC DNA]</scope>
    <source>
        <strain evidence="2">YNDBR</strain>
        <tissue evidence="2">Leaf</tissue>
    </source>
</reference>
<dbReference type="EMBL" id="JBBNAF010000006">
    <property type="protein sequence ID" value="KAK9134706.1"/>
    <property type="molecule type" value="Genomic_DNA"/>
</dbReference>
<feature type="compositionally biased region" description="Basic and acidic residues" evidence="1">
    <location>
        <begin position="130"/>
        <end position="142"/>
    </location>
</feature>